<dbReference type="InterPro" id="IPR007404">
    <property type="entry name" value="YdjM-like"/>
</dbReference>
<feature type="transmembrane region" description="Helical" evidence="1">
    <location>
        <begin position="27"/>
        <end position="48"/>
    </location>
</feature>
<dbReference type="PANTHER" id="PTHR35531">
    <property type="entry name" value="INNER MEMBRANE PROTEIN YBCI-RELATED"/>
    <property type="match status" value="1"/>
</dbReference>
<organism evidence="2">
    <name type="scientific">Sulfurovum sp. enrichment culture clone C5</name>
    <dbReference type="NCBI Taxonomy" id="497650"/>
    <lineage>
        <taxon>Bacteria</taxon>
        <taxon>Pseudomonadati</taxon>
        <taxon>Campylobacterota</taxon>
        <taxon>Epsilonproteobacteria</taxon>
        <taxon>Campylobacterales</taxon>
        <taxon>Sulfurovaceae</taxon>
        <taxon>Sulfurovum</taxon>
        <taxon>environmental samples</taxon>
    </lineage>
</organism>
<keyword evidence="1" id="KW-1133">Transmembrane helix</keyword>
<sequence length="184" mass="21114">MPSIITHSVVGIFWASLFETKTNKIKFWFFSIFCTIIPDFDVVAFKLGISYEDFFGHRGFFHSLVFAFIFAILIVFLFFRNVKINSFAKYGLIIYFFILTASHGLLDTLTSGGLGIALFSPFDNARYFYSFTPIKVSPIGVGAFFSERGLMVLKSEIIWVWIPLIISFLTIKVFQKILYALKTK</sequence>
<dbReference type="EMBL" id="FAXN01000037">
    <property type="protein sequence ID" value="CUV65483.1"/>
    <property type="molecule type" value="Genomic_DNA"/>
</dbReference>
<feature type="transmembrane region" description="Helical" evidence="1">
    <location>
        <begin position="60"/>
        <end position="80"/>
    </location>
</feature>
<keyword evidence="2" id="KW-0378">Hydrolase</keyword>
<dbReference type="GO" id="GO:0016787">
    <property type="term" value="F:hydrolase activity"/>
    <property type="evidence" value="ECO:0007669"/>
    <property type="project" value="UniProtKB-KW"/>
</dbReference>
<keyword evidence="1" id="KW-0472">Membrane</keyword>
<reference evidence="2" key="1">
    <citation type="submission" date="2015-11" db="EMBL/GenBank/DDBJ databases">
        <authorList>
            <person name="Zhang Y."/>
            <person name="Guo Z."/>
        </authorList>
    </citation>
    <scope>NUCLEOTIDE SEQUENCE</scope>
    <source>
        <strain evidence="2">BN30871</strain>
    </source>
</reference>
<dbReference type="PANTHER" id="PTHR35531:SF1">
    <property type="entry name" value="INNER MEMBRANE PROTEIN YBCI-RELATED"/>
    <property type="match status" value="1"/>
</dbReference>
<dbReference type="Pfam" id="PF04307">
    <property type="entry name" value="YdjM"/>
    <property type="match status" value="1"/>
</dbReference>
<evidence type="ECO:0000313" key="2">
    <source>
        <dbReference type="EMBL" id="CUV65483.1"/>
    </source>
</evidence>
<proteinExistence type="predicted"/>
<keyword evidence="1" id="KW-0812">Transmembrane</keyword>
<gene>
    <name evidence="2" type="ORF">BN3087_370003</name>
</gene>
<name>A0A0S4XMF9_9BACT</name>
<evidence type="ECO:0000256" key="1">
    <source>
        <dbReference type="SAM" id="Phobius"/>
    </source>
</evidence>
<dbReference type="AlphaFoldDB" id="A0A0S4XMF9"/>
<feature type="transmembrane region" description="Helical" evidence="1">
    <location>
        <begin position="87"/>
        <end position="106"/>
    </location>
</feature>
<feature type="transmembrane region" description="Helical" evidence="1">
    <location>
        <begin position="157"/>
        <end position="181"/>
    </location>
</feature>
<accession>A0A0S4XMF9</accession>
<protein>
    <submittedName>
        <fullName evidence="2">Putative membrane-bound metal-dependent hydrolase</fullName>
    </submittedName>
</protein>